<feature type="compositionally biased region" description="Basic and acidic residues" evidence="1">
    <location>
        <begin position="94"/>
        <end position="128"/>
    </location>
</feature>
<feature type="compositionally biased region" description="Basic and acidic residues" evidence="1">
    <location>
        <begin position="183"/>
        <end position="199"/>
    </location>
</feature>
<accession>M4C6C3</accession>
<dbReference type="Pfam" id="PF10294">
    <property type="entry name" value="Methyltransf_16"/>
    <property type="match status" value="1"/>
</dbReference>
<sequence>MAHGTDEYGLKRSSGVDYSQVQDRQIDDQRFERQRRIRAASSAPPAEQPPTNGGTNAGVAQSATMDAFMRMVTGKEERTIADRISDPNRPTWEQYKKENADKMDLNGNEEKAMKDYRRKLDADREKARRLAGGSGAKKRKKKHRKRAYSSYSSSDEDANTEDECRRSKHKSRKKRKSHKRRNKSLDVDESHSDTKEDSRSRRHKRSKENRLLRENENPDASPSPVRLSSFLQRSSDKIDLQSHSAFRQVSSSYISRSEMADTESRKRFIQLLRQGVQHKVQQQQDKVTSPDSKDFHAETSDVAPHSVVSSDKAAVWQTLAWRDAFSMAPYFQEIVGGKPLRIKQVLQGELNGFGTGLTVWPAACVLLKHLEQRVASGSRALVDADNPFVLELGSGTGAVGIAAAMLLQAGRVVLTDMDNVRFIMEENVALARQDGVVGKRVVVNVEGYEWGQPQSQGLISSPAERYPDLILVSDCILPRLYPIEPLVEALKLLSRPHTLILISYEHRHYLHFQPKQKFWKLMKASGFMLRVITTAEYHPFYVAPDIEVWEITPPAHMHEAM</sequence>
<name>M4C6C3_HYAAE</name>
<dbReference type="AlphaFoldDB" id="M4C6C3"/>
<dbReference type="PANTHER" id="PTHR14614:SF132">
    <property type="entry name" value="PROTEIN-LYSINE METHYLTRANSFERASE C42C1.13"/>
    <property type="match status" value="1"/>
</dbReference>
<feature type="compositionally biased region" description="Polar residues" evidence="1">
    <location>
        <begin position="51"/>
        <end position="64"/>
    </location>
</feature>
<protein>
    <recommendedName>
        <fullName evidence="4">FAM86 N-terminal domain-containing protein</fullName>
    </recommendedName>
</protein>
<dbReference type="SUPFAM" id="SSF53335">
    <property type="entry name" value="S-adenosyl-L-methionine-dependent methyltransferases"/>
    <property type="match status" value="1"/>
</dbReference>
<evidence type="ECO:0000313" key="3">
    <source>
        <dbReference type="Proteomes" id="UP000011713"/>
    </source>
</evidence>
<dbReference type="PANTHER" id="PTHR14614">
    <property type="entry name" value="HEPATOCELLULAR CARCINOMA-ASSOCIATED ANTIGEN"/>
    <property type="match status" value="1"/>
</dbReference>
<feature type="compositionally biased region" description="Basic and acidic residues" evidence="1">
    <location>
        <begin position="1"/>
        <end position="10"/>
    </location>
</feature>
<dbReference type="OMA" id="ANTEDEC"/>
<dbReference type="CDD" id="cd02440">
    <property type="entry name" value="AdoMet_MTases"/>
    <property type="match status" value="1"/>
</dbReference>
<evidence type="ECO:0008006" key="4">
    <source>
        <dbReference type="Google" id="ProtNLM"/>
    </source>
</evidence>
<reference evidence="2" key="2">
    <citation type="submission" date="2015-06" db="UniProtKB">
        <authorList>
            <consortium name="EnsemblProtists"/>
        </authorList>
    </citation>
    <scope>IDENTIFICATION</scope>
    <source>
        <strain evidence="2">Emoy2</strain>
    </source>
</reference>
<dbReference type="VEuPathDB" id="FungiDB:HpaG814655"/>
<feature type="region of interest" description="Disordered" evidence="1">
    <location>
        <begin position="279"/>
        <end position="300"/>
    </location>
</feature>
<dbReference type="STRING" id="559515.M4C6C3"/>
<dbReference type="InterPro" id="IPR019410">
    <property type="entry name" value="Methyltransf_16"/>
</dbReference>
<dbReference type="eggNOG" id="KOG2793">
    <property type="taxonomic scope" value="Eukaryota"/>
</dbReference>
<proteinExistence type="predicted"/>
<feature type="region of interest" description="Disordered" evidence="1">
    <location>
        <begin position="1"/>
        <end position="227"/>
    </location>
</feature>
<feature type="compositionally biased region" description="Basic residues" evidence="1">
    <location>
        <begin position="136"/>
        <end position="147"/>
    </location>
</feature>
<feature type="compositionally biased region" description="Basic residues" evidence="1">
    <location>
        <begin position="166"/>
        <end position="182"/>
    </location>
</feature>
<dbReference type="EnsemblProtists" id="HpaT814655">
    <property type="protein sequence ID" value="HpaP814655"/>
    <property type="gene ID" value="HpaG814655"/>
</dbReference>
<dbReference type="HOGENOM" id="CLU_043098_0_0_1"/>
<reference evidence="3" key="1">
    <citation type="journal article" date="2010" name="Science">
        <title>Signatures of adaptation to obligate biotrophy in the Hyaloperonospora arabidopsidis genome.</title>
        <authorList>
            <person name="Baxter L."/>
            <person name="Tripathy S."/>
            <person name="Ishaque N."/>
            <person name="Boot N."/>
            <person name="Cabral A."/>
            <person name="Kemen E."/>
            <person name="Thines M."/>
            <person name="Ah-Fong A."/>
            <person name="Anderson R."/>
            <person name="Badejoko W."/>
            <person name="Bittner-Eddy P."/>
            <person name="Boore J.L."/>
            <person name="Chibucos M.C."/>
            <person name="Coates M."/>
            <person name="Dehal P."/>
            <person name="Delehaunty K."/>
            <person name="Dong S."/>
            <person name="Downton P."/>
            <person name="Dumas B."/>
            <person name="Fabro G."/>
            <person name="Fronick C."/>
            <person name="Fuerstenberg S.I."/>
            <person name="Fulton L."/>
            <person name="Gaulin E."/>
            <person name="Govers F."/>
            <person name="Hughes L."/>
            <person name="Humphray S."/>
            <person name="Jiang R.H."/>
            <person name="Judelson H."/>
            <person name="Kamoun S."/>
            <person name="Kyung K."/>
            <person name="Meijer H."/>
            <person name="Minx P."/>
            <person name="Morris P."/>
            <person name="Nelson J."/>
            <person name="Phuntumart V."/>
            <person name="Qutob D."/>
            <person name="Rehmany A."/>
            <person name="Rougon-Cardoso A."/>
            <person name="Ryden P."/>
            <person name="Torto-Alalibo T."/>
            <person name="Studholme D."/>
            <person name="Wang Y."/>
            <person name="Win J."/>
            <person name="Wood J."/>
            <person name="Clifton S.W."/>
            <person name="Rogers J."/>
            <person name="Van den Ackerveken G."/>
            <person name="Jones J.D."/>
            <person name="McDowell J.M."/>
            <person name="Beynon J."/>
            <person name="Tyler B.M."/>
        </authorList>
    </citation>
    <scope>NUCLEOTIDE SEQUENCE [LARGE SCALE GENOMIC DNA]</scope>
    <source>
        <strain evidence="3">Emoy2</strain>
    </source>
</reference>
<dbReference type="EMBL" id="ABWE02005806">
    <property type="status" value="NOT_ANNOTATED_CDS"/>
    <property type="molecule type" value="Genomic_DNA"/>
</dbReference>
<feature type="compositionally biased region" description="Basic and acidic residues" evidence="1">
    <location>
        <begin position="73"/>
        <end position="86"/>
    </location>
</feature>
<organism evidence="2 3">
    <name type="scientific">Hyaloperonospora arabidopsidis (strain Emoy2)</name>
    <name type="common">Downy mildew agent</name>
    <name type="synonym">Peronospora arabidopsidis</name>
    <dbReference type="NCBI Taxonomy" id="559515"/>
    <lineage>
        <taxon>Eukaryota</taxon>
        <taxon>Sar</taxon>
        <taxon>Stramenopiles</taxon>
        <taxon>Oomycota</taxon>
        <taxon>Peronosporomycetes</taxon>
        <taxon>Peronosporales</taxon>
        <taxon>Peronosporaceae</taxon>
        <taxon>Hyaloperonospora</taxon>
    </lineage>
</organism>
<dbReference type="InParanoid" id="M4C6C3"/>
<feature type="compositionally biased region" description="Basic and acidic residues" evidence="1">
    <location>
        <begin position="24"/>
        <end position="34"/>
    </location>
</feature>
<dbReference type="Gene3D" id="3.40.50.150">
    <property type="entry name" value="Vaccinia Virus protein VP39"/>
    <property type="match status" value="1"/>
</dbReference>
<keyword evidence="3" id="KW-1185">Reference proteome</keyword>
<dbReference type="InterPro" id="IPR029063">
    <property type="entry name" value="SAM-dependent_MTases_sf"/>
</dbReference>
<evidence type="ECO:0000313" key="2">
    <source>
        <dbReference type="EnsemblProtists" id="HpaP814655"/>
    </source>
</evidence>
<evidence type="ECO:0000256" key="1">
    <source>
        <dbReference type="SAM" id="MobiDB-lite"/>
    </source>
</evidence>
<dbReference type="Proteomes" id="UP000011713">
    <property type="component" value="Unassembled WGS sequence"/>
</dbReference>